<dbReference type="GO" id="GO:0051453">
    <property type="term" value="P:regulation of intracellular pH"/>
    <property type="evidence" value="ECO:0007669"/>
    <property type="project" value="TreeGrafter"/>
</dbReference>
<dbReference type="Pfam" id="PF07565">
    <property type="entry name" value="Band_3_cyto"/>
    <property type="match status" value="1"/>
</dbReference>
<feature type="transmembrane region" description="Helical" evidence="9">
    <location>
        <begin position="1019"/>
        <end position="1035"/>
    </location>
</feature>
<keyword evidence="4" id="KW-1003">Cell membrane</keyword>
<keyword evidence="5 9" id="KW-0812">Transmembrane</keyword>
<dbReference type="Proteomes" id="UP000009046">
    <property type="component" value="Unassembled WGS sequence"/>
</dbReference>
<dbReference type="FunCoup" id="E0W1T8">
    <property type="interactions" value="174"/>
</dbReference>
<feature type="transmembrane region" description="Helical" evidence="9">
    <location>
        <begin position="972"/>
        <end position="998"/>
    </location>
</feature>
<evidence type="ECO:0000256" key="4">
    <source>
        <dbReference type="ARBA" id="ARBA00022475"/>
    </source>
</evidence>
<feature type="compositionally biased region" description="Basic and acidic residues" evidence="10">
    <location>
        <begin position="119"/>
        <end position="157"/>
    </location>
</feature>
<feature type="transmembrane region" description="Helical" evidence="9">
    <location>
        <begin position="802"/>
        <end position="824"/>
    </location>
</feature>
<dbReference type="NCBIfam" id="TIGR00834">
    <property type="entry name" value="ae"/>
    <property type="match status" value="1"/>
</dbReference>
<evidence type="ECO:0000259" key="11">
    <source>
        <dbReference type="Pfam" id="PF00955"/>
    </source>
</evidence>
<name>E0W1T8_PEDHC</name>
<keyword evidence="6 9" id="KW-1133">Transmembrane helix</keyword>
<reference evidence="14" key="3">
    <citation type="submission" date="2020-05" db="UniProtKB">
        <authorList>
            <consortium name="EnsemblMetazoa"/>
        </authorList>
    </citation>
    <scope>IDENTIFICATION</scope>
    <source>
        <strain evidence="14">USDA</strain>
    </source>
</reference>
<dbReference type="PANTHER" id="PTHR11453">
    <property type="entry name" value="ANION EXCHANGE PROTEIN"/>
    <property type="match status" value="1"/>
</dbReference>
<feature type="region of interest" description="Disordered" evidence="10">
    <location>
        <begin position="1207"/>
        <end position="1231"/>
    </location>
</feature>
<evidence type="ECO:0000256" key="6">
    <source>
        <dbReference type="ARBA" id="ARBA00022989"/>
    </source>
</evidence>
<dbReference type="EMBL" id="AAZO01007100">
    <property type="status" value="NOT_ANNOTATED_CDS"/>
    <property type="molecule type" value="Genomic_DNA"/>
</dbReference>
<dbReference type="OMA" id="CLMNVGC"/>
<feature type="compositionally biased region" description="Polar residues" evidence="10">
    <location>
        <begin position="32"/>
        <end position="54"/>
    </location>
</feature>
<dbReference type="eggNOG" id="KOG1172">
    <property type="taxonomic scope" value="Eukaryota"/>
</dbReference>
<evidence type="ECO:0000256" key="7">
    <source>
        <dbReference type="ARBA" id="ARBA00023065"/>
    </source>
</evidence>
<dbReference type="GO" id="GO:0005452">
    <property type="term" value="F:solute:inorganic anion antiporter activity"/>
    <property type="evidence" value="ECO:0007669"/>
    <property type="project" value="InterPro"/>
</dbReference>
<comment type="subcellular location">
    <subcellularLocation>
        <location evidence="1">Cell membrane</location>
        <topology evidence="1">Multi-pass membrane protein</topology>
    </subcellularLocation>
    <subcellularLocation>
        <location evidence="9">Membrane</location>
        <topology evidence="9">Multi-pass membrane protein</topology>
    </subcellularLocation>
</comment>
<feature type="transmembrane region" description="Helical" evidence="9">
    <location>
        <begin position="932"/>
        <end position="952"/>
    </location>
</feature>
<protein>
    <recommendedName>
        <fullName evidence="9">Anion exchange protein</fullName>
    </recommendedName>
</protein>
<dbReference type="InParanoid" id="E0W1T8"/>
<dbReference type="OrthoDB" id="1735926at2759"/>
<evidence type="ECO:0000313" key="13">
    <source>
        <dbReference type="EMBL" id="EEB19670.1"/>
    </source>
</evidence>
<keyword evidence="15" id="KW-1185">Reference proteome</keyword>
<keyword evidence="7 9" id="KW-0406">Ion transport</keyword>
<evidence type="ECO:0000256" key="2">
    <source>
        <dbReference type="ARBA" id="ARBA00010993"/>
    </source>
</evidence>
<dbReference type="VEuPathDB" id="VectorBase:PHUM582450"/>
<comment type="similarity">
    <text evidence="2 9">Belongs to the anion exchanger (TC 2.A.31) family.</text>
</comment>
<evidence type="ECO:0000256" key="10">
    <source>
        <dbReference type="SAM" id="MobiDB-lite"/>
    </source>
</evidence>
<dbReference type="RefSeq" id="XP_002432408.1">
    <property type="nucleotide sequence ID" value="XM_002432363.1"/>
</dbReference>
<dbReference type="PANTHER" id="PTHR11453:SF47">
    <property type="entry name" value="ANION EXCHANGE PROTEIN"/>
    <property type="match status" value="1"/>
</dbReference>
<feature type="domain" description="Bicarbonate transporter-like transmembrane" evidence="11">
    <location>
        <begin position="657"/>
        <end position="1209"/>
    </location>
</feature>
<evidence type="ECO:0000256" key="8">
    <source>
        <dbReference type="ARBA" id="ARBA00023136"/>
    </source>
</evidence>
<dbReference type="STRING" id="121224.E0W1T8"/>
<dbReference type="Gene3D" id="3.40.930.10">
    <property type="entry name" value="Mannitol-specific EII, Chain A"/>
    <property type="match status" value="1"/>
</dbReference>
<dbReference type="Gene3D" id="1.10.287.570">
    <property type="entry name" value="Helical hairpin bin"/>
    <property type="match status" value="1"/>
</dbReference>
<dbReference type="InterPro" id="IPR003020">
    <property type="entry name" value="HCO3_transpt_euk"/>
</dbReference>
<dbReference type="InterPro" id="IPR011531">
    <property type="entry name" value="HCO3_transpt-like_TM_dom"/>
</dbReference>
<comment type="caution">
    <text evidence="9">Lacks conserved residue(s) required for the propagation of feature annotation.</text>
</comment>
<feature type="transmembrane region" description="Helical" evidence="9">
    <location>
        <begin position="1153"/>
        <end position="1170"/>
    </location>
</feature>
<feature type="transmembrane region" description="Helical" evidence="9">
    <location>
        <begin position="770"/>
        <end position="790"/>
    </location>
</feature>
<dbReference type="GO" id="GO:0015701">
    <property type="term" value="P:bicarbonate transport"/>
    <property type="evidence" value="ECO:0007669"/>
    <property type="project" value="TreeGrafter"/>
</dbReference>
<dbReference type="InterPro" id="IPR016152">
    <property type="entry name" value="PTrfase/Anion_transptr"/>
</dbReference>
<evidence type="ECO:0000259" key="12">
    <source>
        <dbReference type="Pfam" id="PF07565"/>
    </source>
</evidence>
<feature type="compositionally biased region" description="Basic residues" evidence="10">
    <location>
        <begin position="158"/>
        <end position="171"/>
    </location>
</feature>
<gene>
    <name evidence="14" type="primary">8232494</name>
    <name evidence="13" type="ORF">Phum_PHUM582450</name>
</gene>
<organism>
    <name type="scientific">Pediculus humanus subsp. corporis</name>
    <name type="common">Body louse</name>
    <dbReference type="NCBI Taxonomy" id="121224"/>
    <lineage>
        <taxon>Eukaryota</taxon>
        <taxon>Metazoa</taxon>
        <taxon>Ecdysozoa</taxon>
        <taxon>Arthropoda</taxon>
        <taxon>Hexapoda</taxon>
        <taxon>Insecta</taxon>
        <taxon>Pterygota</taxon>
        <taxon>Neoptera</taxon>
        <taxon>Paraneoptera</taxon>
        <taxon>Psocodea</taxon>
        <taxon>Troctomorpha</taxon>
        <taxon>Phthiraptera</taxon>
        <taxon>Anoplura</taxon>
        <taxon>Pediculidae</taxon>
        <taxon>Pediculus</taxon>
    </lineage>
</organism>
<dbReference type="HOGENOM" id="CLU_002289_1_1_1"/>
<feature type="transmembrane region" description="Helical" evidence="9">
    <location>
        <begin position="685"/>
        <end position="707"/>
    </location>
</feature>
<dbReference type="EnsemblMetazoa" id="PHUM582450-RA">
    <property type="protein sequence ID" value="PHUM582450-PA"/>
    <property type="gene ID" value="PHUM582450"/>
</dbReference>
<feature type="compositionally biased region" description="Acidic residues" evidence="10">
    <location>
        <begin position="1207"/>
        <end position="1223"/>
    </location>
</feature>
<evidence type="ECO:0000313" key="15">
    <source>
        <dbReference type="Proteomes" id="UP000009046"/>
    </source>
</evidence>
<feature type="domain" description="Band 3 cytoplasmic" evidence="12">
    <location>
        <begin position="268"/>
        <end position="597"/>
    </location>
</feature>
<feature type="region of interest" description="Disordered" evidence="10">
    <location>
        <begin position="110"/>
        <end position="171"/>
    </location>
</feature>
<dbReference type="GO" id="GO:0005886">
    <property type="term" value="C:plasma membrane"/>
    <property type="evidence" value="ECO:0007669"/>
    <property type="project" value="UniProtKB-SubCell"/>
</dbReference>
<feature type="compositionally biased region" description="Basic residues" evidence="10">
    <location>
        <begin position="8"/>
        <end position="18"/>
    </location>
</feature>
<dbReference type="FunFam" id="3.40.930.10:FF:000020">
    <property type="entry name" value="Anion exchange protein"/>
    <property type="match status" value="1"/>
</dbReference>
<feature type="transmembrane region" description="Helical" evidence="9">
    <location>
        <begin position="894"/>
        <end position="912"/>
    </location>
</feature>
<reference evidence="13" key="1">
    <citation type="submission" date="2007-04" db="EMBL/GenBank/DDBJ databases">
        <title>Annotation of Pediculus humanus corporis strain USDA.</title>
        <authorList>
            <person name="Kirkness E."/>
            <person name="Hannick L."/>
            <person name="Hass B."/>
            <person name="Bruggner R."/>
            <person name="Lawson D."/>
            <person name="Bidwell S."/>
            <person name="Joardar V."/>
            <person name="Caler E."/>
            <person name="Walenz B."/>
            <person name="Inman J."/>
            <person name="Schobel S."/>
            <person name="Galinsky K."/>
            <person name="Amedeo P."/>
            <person name="Strausberg R."/>
        </authorList>
    </citation>
    <scope>NUCLEOTIDE SEQUENCE</scope>
    <source>
        <strain evidence="13">USDA</strain>
    </source>
</reference>
<evidence type="ECO:0000256" key="9">
    <source>
        <dbReference type="RuleBase" id="RU362035"/>
    </source>
</evidence>
<dbReference type="Pfam" id="PF00955">
    <property type="entry name" value="HCO3_cotransp"/>
    <property type="match status" value="1"/>
</dbReference>
<feature type="transmembrane region" description="Helical" evidence="9">
    <location>
        <begin position="719"/>
        <end position="750"/>
    </location>
</feature>
<sequence>MYPPLKSLHFRGSRRFSSPRHSESESPDGGSDINTSRKNSKTGTESDVCQSPTEIPSIIISDEDKKDGKMESDEEAPLSERAAVPHHDSLVYNCSSDALRRVQFQIGDIAEDPNSADDNAVKDNRESGDKKKISSERRSSRDKRMSKDDFERTDVEKRRRKHRHHHHYSRYRKYSLQDDLVARTRVGSEVTPSEISRKNSIQPEEASLLDEVDVENLESRRFDDLRRYKVPLKNSSLSVIRIGRKDGDNMENVVPLGSDKKMIDHSPHEVFVQLDELCGEGDEKEWKETARWIKYEEDVEEGADRWGQPHVASLSFHSLLNLRRCLETGVVLLDLEEKDLPGVAYRVVEQMVIEEFIDESDKATVMRALLLRHRHVNEHDRFRFAMKRNFSSYTSLQSFRQQSEGERCSICEAEEIRRNLNHDAKPKIVPSLASMDHFSQKNNFGGKGDDKAANGDFHHHTIDMKEELTYTSSSEDLRRAAKESILRKIPIGAEATTVLVGAVDFLEQPTIAFARLAEGILMPSITEVAIPVRFLFVLLGPPQSDLDYHEIGRSISTLMANDQFHNIAYKATRRKELLSAINEFLDDSIVLPPGDWERKALLPFAELKAKSEAIRKRKSKRLKEAKAEGEAQQKALLISEDGKKPPHDDPLRRTKKPFGGMIRDVRRRFPHYKSDITDGMNLQCLAAAIFMYFAALSGAITFGGLMGDKTHNLIGISETLVATCISGILFALLSGQPLVIVGTTGPLLLFDESLYSFCETNEIDYLGIRVYIGIWLGIIGLIVVCFEGSVFVKMFTRFTEEIFAALISLLYIVESLVKLFSLYISHPLLSLSEYCSDMTPHNFSQEYVNDNDAMVNLNESNANETFREGGDTVDDFIRASLLMKEEGPVNQPNTALFCTILALGTFFIAYYLRQFRNSKFLGRSARRALGDFGVPIAIVVMVILDYFVPSTYTEKLQVPEGLEPSKSEIRGWLISPLGVPIWVALGASGPALLVYILLFMETHITELIIDKKDRKLKKGSGFHLDIVILCVLNIGCGFMGAPWMCAATVRSIAHVSAVTVMSRTHAPGDKPHIIDVKEQRMSSLLVSALVGISVLMAPLLRLVPMAVLFGVFLYMGVSSTNGIQFFDRLKLFFMPVKHHSQASYVRRVQTMKMHLFTLIQLLCLVILWVVKSTPISLAFPFFLILMVPLRAQLRYLFSPAELRALDSEEVDADPDSPEDEPDFYTEAPLPG</sequence>
<dbReference type="CTD" id="8232494"/>
<keyword evidence="8 9" id="KW-0472">Membrane</keyword>
<evidence type="ECO:0000256" key="1">
    <source>
        <dbReference type="ARBA" id="ARBA00004651"/>
    </source>
</evidence>
<dbReference type="FunFam" id="1.10.287.570:FF:000001">
    <property type="entry name" value="Anion exchange protein"/>
    <property type="match status" value="1"/>
</dbReference>
<dbReference type="PRINTS" id="PR01231">
    <property type="entry name" value="HCO3TRNSPORT"/>
</dbReference>
<dbReference type="SUPFAM" id="SSF55804">
    <property type="entry name" value="Phoshotransferase/anion transport protein"/>
    <property type="match status" value="1"/>
</dbReference>
<dbReference type="AlphaFoldDB" id="E0W1T8"/>
<feature type="region of interest" description="Disordered" evidence="10">
    <location>
        <begin position="623"/>
        <end position="656"/>
    </location>
</feature>
<evidence type="ECO:0000256" key="3">
    <source>
        <dbReference type="ARBA" id="ARBA00022448"/>
    </source>
</evidence>
<dbReference type="InterPro" id="IPR013769">
    <property type="entry name" value="Band3_cytoplasmic_dom"/>
</dbReference>
<accession>E0W1T8</accession>
<dbReference type="KEGG" id="phu:Phum_PHUM582450"/>
<proteinExistence type="inferred from homology"/>
<dbReference type="GO" id="GO:0008509">
    <property type="term" value="F:monoatomic anion transmembrane transporter activity"/>
    <property type="evidence" value="ECO:0007669"/>
    <property type="project" value="InterPro"/>
</dbReference>
<dbReference type="EMBL" id="DS235873">
    <property type="protein sequence ID" value="EEB19670.1"/>
    <property type="molecule type" value="Genomic_DNA"/>
</dbReference>
<feature type="compositionally biased region" description="Basic and acidic residues" evidence="10">
    <location>
        <begin position="640"/>
        <end position="652"/>
    </location>
</feature>
<evidence type="ECO:0000313" key="14">
    <source>
        <dbReference type="EnsemblMetazoa" id="PHUM582450-PA"/>
    </source>
</evidence>
<feature type="region of interest" description="Disordered" evidence="10">
    <location>
        <begin position="1"/>
        <end position="89"/>
    </location>
</feature>
<dbReference type="GeneID" id="8232494"/>
<reference evidence="13" key="2">
    <citation type="submission" date="2007-04" db="EMBL/GenBank/DDBJ databases">
        <title>The genome of the human body louse.</title>
        <authorList>
            <consortium name="The Human Body Louse Genome Consortium"/>
            <person name="Kirkness E."/>
            <person name="Walenz B."/>
            <person name="Hass B."/>
            <person name="Bruggner R."/>
            <person name="Strausberg R."/>
        </authorList>
    </citation>
    <scope>NUCLEOTIDE SEQUENCE</scope>
    <source>
        <strain evidence="13">USDA</strain>
    </source>
</reference>
<keyword evidence="3 9" id="KW-0813">Transport</keyword>
<feature type="compositionally biased region" description="Basic and acidic residues" evidence="10">
    <location>
        <begin position="62"/>
        <end position="71"/>
    </location>
</feature>
<evidence type="ECO:0000256" key="5">
    <source>
        <dbReference type="ARBA" id="ARBA00022692"/>
    </source>
</evidence>